<proteinExistence type="predicted"/>
<comment type="caution">
    <text evidence="1">The sequence shown here is derived from an EMBL/GenBank/DDBJ whole genome shotgun (WGS) entry which is preliminary data.</text>
</comment>
<protein>
    <submittedName>
        <fullName evidence="1">Uncharacterized protein</fullName>
    </submittedName>
</protein>
<gene>
    <name evidence="1" type="ORF">E2C01_037834</name>
</gene>
<organism evidence="1 2">
    <name type="scientific">Portunus trituberculatus</name>
    <name type="common">Swimming crab</name>
    <name type="synonym">Neptunus trituberculatus</name>
    <dbReference type="NCBI Taxonomy" id="210409"/>
    <lineage>
        <taxon>Eukaryota</taxon>
        <taxon>Metazoa</taxon>
        <taxon>Ecdysozoa</taxon>
        <taxon>Arthropoda</taxon>
        <taxon>Crustacea</taxon>
        <taxon>Multicrustacea</taxon>
        <taxon>Malacostraca</taxon>
        <taxon>Eumalacostraca</taxon>
        <taxon>Eucarida</taxon>
        <taxon>Decapoda</taxon>
        <taxon>Pleocyemata</taxon>
        <taxon>Brachyura</taxon>
        <taxon>Eubrachyura</taxon>
        <taxon>Portunoidea</taxon>
        <taxon>Portunidae</taxon>
        <taxon>Portuninae</taxon>
        <taxon>Portunus</taxon>
    </lineage>
</organism>
<accession>A0A5B7F968</accession>
<dbReference type="AlphaFoldDB" id="A0A5B7F968"/>
<name>A0A5B7F968_PORTR</name>
<keyword evidence="2" id="KW-1185">Reference proteome</keyword>
<reference evidence="1 2" key="1">
    <citation type="submission" date="2019-05" db="EMBL/GenBank/DDBJ databases">
        <title>Another draft genome of Portunus trituberculatus and its Hox gene families provides insights of decapod evolution.</title>
        <authorList>
            <person name="Jeong J.-H."/>
            <person name="Song I."/>
            <person name="Kim S."/>
            <person name="Choi T."/>
            <person name="Kim D."/>
            <person name="Ryu S."/>
            <person name="Kim W."/>
        </authorList>
    </citation>
    <scope>NUCLEOTIDE SEQUENCE [LARGE SCALE GENOMIC DNA]</scope>
    <source>
        <tissue evidence="1">Muscle</tissue>
    </source>
</reference>
<evidence type="ECO:0000313" key="1">
    <source>
        <dbReference type="EMBL" id="MPC44170.1"/>
    </source>
</evidence>
<sequence length="49" mass="5834">MFISPLTPLTIVNSFLIQLPKWSTFYLHSWRFSCSPPAFAFFSLHWPSW</sequence>
<evidence type="ECO:0000313" key="2">
    <source>
        <dbReference type="Proteomes" id="UP000324222"/>
    </source>
</evidence>
<dbReference type="Proteomes" id="UP000324222">
    <property type="component" value="Unassembled WGS sequence"/>
</dbReference>
<dbReference type="EMBL" id="VSRR010006159">
    <property type="protein sequence ID" value="MPC44170.1"/>
    <property type="molecule type" value="Genomic_DNA"/>
</dbReference>